<dbReference type="PROSITE" id="PS50109">
    <property type="entry name" value="HIS_KIN"/>
    <property type="match status" value="1"/>
</dbReference>
<dbReference type="PANTHER" id="PTHR45436:SF5">
    <property type="entry name" value="SENSOR HISTIDINE KINASE TRCS"/>
    <property type="match status" value="1"/>
</dbReference>
<feature type="domain" description="HAMP" evidence="13">
    <location>
        <begin position="162"/>
        <end position="216"/>
    </location>
</feature>
<dbReference type="Gene3D" id="3.30.565.10">
    <property type="entry name" value="Histidine kinase-like ATPase, C-terminal domain"/>
    <property type="match status" value="1"/>
</dbReference>
<dbReference type="RefSeq" id="WP_332519650.1">
    <property type="nucleotide sequence ID" value="NZ_JANRHA010000004.1"/>
</dbReference>
<comment type="caution">
    <text evidence="14">The sequence shown here is derived from an EMBL/GenBank/DDBJ whole genome shotgun (WGS) entry which is preliminary data.</text>
</comment>
<evidence type="ECO:0000259" key="13">
    <source>
        <dbReference type="PROSITE" id="PS50885"/>
    </source>
</evidence>
<dbReference type="SUPFAM" id="SSF55874">
    <property type="entry name" value="ATPase domain of HSP90 chaperone/DNA topoisomerase II/histidine kinase"/>
    <property type="match status" value="1"/>
</dbReference>
<evidence type="ECO:0000256" key="11">
    <source>
        <dbReference type="SAM" id="Phobius"/>
    </source>
</evidence>
<keyword evidence="5" id="KW-0808">Transferase</keyword>
<dbReference type="Pfam" id="PF00512">
    <property type="entry name" value="HisKA"/>
    <property type="match status" value="1"/>
</dbReference>
<evidence type="ECO:0000256" key="4">
    <source>
        <dbReference type="ARBA" id="ARBA00022553"/>
    </source>
</evidence>
<keyword evidence="9" id="KW-0902">Two-component regulatory system</keyword>
<evidence type="ECO:0000256" key="5">
    <source>
        <dbReference type="ARBA" id="ARBA00022679"/>
    </source>
</evidence>
<dbReference type="Proteomes" id="UP001152755">
    <property type="component" value="Unassembled WGS sequence"/>
</dbReference>
<dbReference type="PRINTS" id="PR00344">
    <property type="entry name" value="BCTRLSENSOR"/>
</dbReference>
<dbReference type="GO" id="GO:0000155">
    <property type="term" value="F:phosphorelay sensor kinase activity"/>
    <property type="evidence" value="ECO:0007669"/>
    <property type="project" value="InterPro"/>
</dbReference>
<evidence type="ECO:0000256" key="7">
    <source>
        <dbReference type="ARBA" id="ARBA00022777"/>
    </source>
</evidence>
<keyword evidence="6 11" id="KW-0812">Transmembrane</keyword>
<dbReference type="InterPro" id="IPR003660">
    <property type="entry name" value="HAMP_dom"/>
</dbReference>
<dbReference type="SUPFAM" id="SSF47384">
    <property type="entry name" value="Homodimeric domain of signal transducing histidine kinase"/>
    <property type="match status" value="1"/>
</dbReference>
<evidence type="ECO:0000256" key="9">
    <source>
        <dbReference type="ARBA" id="ARBA00023012"/>
    </source>
</evidence>
<evidence type="ECO:0000256" key="10">
    <source>
        <dbReference type="ARBA" id="ARBA00023136"/>
    </source>
</evidence>
<dbReference type="SMART" id="SM00387">
    <property type="entry name" value="HATPase_c"/>
    <property type="match status" value="1"/>
</dbReference>
<dbReference type="Gene3D" id="6.10.340.10">
    <property type="match status" value="1"/>
</dbReference>
<gene>
    <name evidence="14" type="ORF">NVS88_08570</name>
</gene>
<dbReference type="AlphaFoldDB" id="A0A9X4LYC2"/>
<dbReference type="InterPro" id="IPR003594">
    <property type="entry name" value="HATPase_dom"/>
</dbReference>
<evidence type="ECO:0000256" key="2">
    <source>
        <dbReference type="ARBA" id="ARBA00004236"/>
    </source>
</evidence>
<sequence length="443" mass="46812">MTIRSPSLRLRVAASAAAGALLIVVIVGVIAAAWISHNESSQLDVRVDTLALSLAERGKVPASAQRADPALAVTIRDRAGSVLDTGTVLLPHHGQGFSTATVDGERFRVHTLPIKGHGGELLSVGLPEAPAQSRAAGARWEVLFIGIGAVVLAGGLGWLIGGRALRPLRLLTDRTRKIHWDTARPVRSVEAGGSRETEELAGAITGLLERIQQAQGRTEHALGTARDFAASAAHELRTPLTVMRTDLEVLRAHELSDEDRIEVLDELARTQARVEGIVTALGQLAAGELAGESDFADVDVRELFGRAADDASRLYPQLVVTVLPGVAASADLPAVRAWPDGLRLAVDNLIKNAVVHGRARRVELGADLRGPAVLSVDDDGRGLPPVEYDRVLQRFQRGSTAAPGGSGLGLALVVQQAALHGGGVRLSPSRLGGLRVELWLWAR</sequence>
<feature type="transmembrane region" description="Helical" evidence="11">
    <location>
        <begin position="142"/>
        <end position="161"/>
    </location>
</feature>
<dbReference type="InterPro" id="IPR005467">
    <property type="entry name" value="His_kinase_dom"/>
</dbReference>
<evidence type="ECO:0000256" key="6">
    <source>
        <dbReference type="ARBA" id="ARBA00022692"/>
    </source>
</evidence>
<dbReference type="Gene3D" id="1.10.287.130">
    <property type="match status" value="1"/>
</dbReference>
<reference evidence="14" key="1">
    <citation type="submission" date="2022-08" db="EMBL/GenBank/DDBJ databases">
        <title>Genome analysis of Corynebacteriales strain.</title>
        <authorList>
            <person name="Lee S.D."/>
        </authorList>
    </citation>
    <scope>NUCLEOTIDE SEQUENCE</scope>
    <source>
        <strain evidence="14">D3-21</strain>
    </source>
</reference>
<dbReference type="InterPro" id="IPR004358">
    <property type="entry name" value="Sig_transdc_His_kin-like_C"/>
</dbReference>
<keyword evidence="4" id="KW-0597">Phosphoprotein</keyword>
<keyword evidence="7 14" id="KW-0418">Kinase</keyword>
<evidence type="ECO:0000259" key="12">
    <source>
        <dbReference type="PROSITE" id="PS50109"/>
    </source>
</evidence>
<comment type="subcellular location">
    <subcellularLocation>
        <location evidence="2">Cell membrane</location>
    </subcellularLocation>
</comment>
<dbReference type="InterPro" id="IPR003661">
    <property type="entry name" value="HisK_dim/P_dom"/>
</dbReference>
<dbReference type="CDD" id="cd00082">
    <property type="entry name" value="HisKA"/>
    <property type="match status" value="1"/>
</dbReference>
<evidence type="ECO:0000256" key="3">
    <source>
        <dbReference type="ARBA" id="ARBA00012438"/>
    </source>
</evidence>
<comment type="catalytic activity">
    <reaction evidence="1">
        <text>ATP + protein L-histidine = ADP + protein N-phospho-L-histidine.</text>
        <dbReference type="EC" id="2.7.13.3"/>
    </reaction>
</comment>
<proteinExistence type="predicted"/>
<accession>A0A9X4LYC2</accession>
<protein>
    <recommendedName>
        <fullName evidence="3">histidine kinase</fullName>
        <ecNumber evidence="3">2.7.13.3</ecNumber>
    </recommendedName>
</protein>
<evidence type="ECO:0000256" key="8">
    <source>
        <dbReference type="ARBA" id="ARBA00022989"/>
    </source>
</evidence>
<feature type="transmembrane region" description="Helical" evidence="11">
    <location>
        <begin position="12"/>
        <end position="35"/>
    </location>
</feature>
<dbReference type="InterPro" id="IPR036097">
    <property type="entry name" value="HisK_dim/P_sf"/>
</dbReference>
<dbReference type="EC" id="2.7.13.3" evidence="3"/>
<evidence type="ECO:0000256" key="1">
    <source>
        <dbReference type="ARBA" id="ARBA00000085"/>
    </source>
</evidence>
<dbReference type="GO" id="GO:0005886">
    <property type="term" value="C:plasma membrane"/>
    <property type="evidence" value="ECO:0007669"/>
    <property type="project" value="UniProtKB-SubCell"/>
</dbReference>
<organism evidence="14 15">
    <name type="scientific">Speluncibacter jeojiensis</name>
    <dbReference type="NCBI Taxonomy" id="2710754"/>
    <lineage>
        <taxon>Bacteria</taxon>
        <taxon>Bacillati</taxon>
        <taxon>Actinomycetota</taxon>
        <taxon>Actinomycetes</taxon>
        <taxon>Mycobacteriales</taxon>
        <taxon>Speluncibacteraceae</taxon>
        <taxon>Speluncibacter</taxon>
    </lineage>
</organism>
<keyword evidence="8 11" id="KW-1133">Transmembrane helix</keyword>
<dbReference type="PANTHER" id="PTHR45436">
    <property type="entry name" value="SENSOR HISTIDINE KINASE YKOH"/>
    <property type="match status" value="1"/>
</dbReference>
<evidence type="ECO:0000313" key="15">
    <source>
        <dbReference type="Proteomes" id="UP001152755"/>
    </source>
</evidence>
<evidence type="ECO:0000313" key="14">
    <source>
        <dbReference type="EMBL" id="MDG3014610.1"/>
    </source>
</evidence>
<keyword evidence="10 11" id="KW-0472">Membrane</keyword>
<dbReference type="InterPro" id="IPR036890">
    <property type="entry name" value="HATPase_C_sf"/>
</dbReference>
<feature type="domain" description="Histidine kinase" evidence="12">
    <location>
        <begin position="231"/>
        <end position="443"/>
    </location>
</feature>
<dbReference type="SMART" id="SM00388">
    <property type="entry name" value="HisKA"/>
    <property type="match status" value="1"/>
</dbReference>
<dbReference type="InterPro" id="IPR050428">
    <property type="entry name" value="TCS_sensor_his_kinase"/>
</dbReference>
<dbReference type="EMBL" id="JANRHA010000004">
    <property type="protein sequence ID" value="MDG3014610.1"/>
    <property type="molecule type" value="Genomic_DNA"/>
</dbReference>
<dbReference type="CDD" id="cd00075">
    <property type="entry name" value="HATPase"/>
    <property type="match status" value="1"/>
</dbReference>
<dbReference type="Pfam" id="PF02518">
    <property type="entry name" value="HATPase_c"/>
    <property type="match status" value="1"/>
</dbReference>
<dbReference type="PROSITE" id="PS50885">
    <property type="entry name" value="HAMP"/>
    <property type="match status" value="1"/>
</dbReference>
<name>A0A9X4LYC2_9ACTN</name>
<keyword evidence="15" id="KW-1185">Reference proteome</keyword>